<sequence>MTEKSIHDDACTAGYATRPCPGERVCGDSCRIWTNNRRIVLALADGLGHGSHAASAAEKALCIIGSRVDWPLERLFGECDEQLRDTRGAALCVASIELDTGRMVHASVGNVRTVILNGDAEKRLSGACGIIGAGYDYLAPEVFTLTKFDWLTMYSDGFAEYLPLRELFEHNESNSRVTAEQALARWASGRDDASMLIYRHDA</sequence>
<reference evidence="3" key="1">
    <citation type="journal article" date="2019" name="J. Bacteriol.">
        <title>A Mutagenic Screen Identifies a TonB-Dependent Receptor Required for the Lanthanide Metal Switch in the Type I Methanotroph 'Methylotuvimicrobium buryatense' 5GB1C.</title>
        <authorList>
            <person name="Groom J.D."/>
            <person name="Ford S.M."/>
            <person name="Pesesky M.W."/>
            <person name="Lidstrom M.E."/>
        </authorList>
    </citation>
    <scope>NUCLEOTIDE SEQUENCE [LARGE SCALE GENOMIC DNA]</scope>
    <source>
        <strain evidence="3">5GB1C</strain>
    </source>
</reference>
<dbReference type="InterPro" id="IPR001932">
    <property type="entry name" value="PPM-type_phosphatase-like_dom"/>
</dbReference>
<evidence type="ECO:0000313" key="2">
    <source>
        <dbReference type="EMBL" id="QCW82633.1"/>
    </source>
</evidence>
<organism evidence="2 3">
    <name type="scientific">Methylotuvimicrobium buryatense</name>
    <name type="common">Methylomicrobium buryatense</name>
    <dbReference type="NCBI Taxonomy" id="95641"/>
    <lineage>
        <taxon>Bacteria</taxon>
        <taxon>Pseudomonadati</taxon>
        <taxon>Pseudomonadota</taxon>
        <taxon>Gammaproteobacteria</taxon>
        <taxon>Methylococcales</taxon>
        <taxon>Methylococcaceae</taxon>
        <taxon>Methylotuvimicrobium</taxon>
    </lineage>
</organism>
<dbReference type="STRING" id="675511.GCA_000341735_00919"/>
<dbReference type="InterPro" id="IPR036457">
    <property type="entry name" value="PPM-type-like_dom_sf"/>
</dbReference>
<dbReference type="AlphaFoldDB" id="A0A4P9UPZ9"/>
<dbReference type="PANTHER" id="PTHR35801">
    <property type="entry name" value="PHOSPHOSERINE PHOSPHATASE RSBX"/>
    <property type="match status" value="1"/>
</dbReference>
<dbReference type="Proteomes" id="UP000305881">
    <property type="component" value="Chromosome"/>
</dbReference>
<dbReference type="RefSeq" id="WP_017839532.1">
    <property type="nucleotide sequence ID" value="NZ_CP035467.1"/>
</dbReference>
<gene>
    <name evidence="2" type="ORF">EQU24_10595</name>
</gene>
<dbReference type="SMART" id="SM00331">
    <property type="entry name" value="PP2C_SIG"/>
    <property type="match status" value="1"/>
</dbReference>
<dbReference type="OrthoDB" id="479131at2"/>
<keyword evidence="3" id="KW-1185">Reference proteome</keyword>
<proteinExistence type="predicted"/>
<dbReference type="SUPFAM" id="SSF81606">
    <property type="entry name" value="PP2C-like"/>
    <property type="match status" value="1"/>
</dbReference>
<dbReference type="EMBL" id="CP035467">
    <property type="protein sequence ID" value="QCW82633.1"/>
    <property type="molecule type" value="Genomic_DNA"/>
</dbReference>
<feature type="domain" description="PPM-type phosphatase" evidence="1">
    <location>
        <begin position="7"/>
        <end position="200"/>
    </location>
</feature>
<dbReference type="Gene3D" id="3.60.40.10">
    <property type="entry name" value="PPM-type phosphatase domain"/>
    <property type="match status" value="1"/>
</dbReference>
<name>A0A4P9UPZ9_METBY</name>
<evidence type="ECO:0000259" key="1">
    <source>
        <dbReference type="SMART" id="SM00331"/>
    </source>
</evidence>
<dbReference type="InterPro" id="IPR039248">
    <property type="entry name" value="Ptase_RsbX"/>
</dbReference>
<accession>A0A4P9UPZ9</accession>
<dbReference type="Pfam" id="PF07228">
    <property type="entry name" value="SpoIIE"/>
    <property type="match status" value="1"/>
</dbReference>
<dbReference type="PANTHER" id="PTHR35801:SF1">
    <property type="entry name" value="PHOSPHOSERINE PHOSPHATASE RSBX"/>
    <property type="match status" value="1"/>
</dbReference>
<evidence type="ECO:0000313" key="3">
    <source>
        <dbReference type="Proteomes" id="UP000305881"/>
    </source>
</evidence>
<protein>
    <submittedName>
        <fullName evidence="2">Serine/threonine protein phosphatase</fullName>
    </submittedName>
</protein>
<dbReference type="KEGG" id="mbur:EQU24_10595"/>